<dbReference type="AlphaFoldDB" id="A0A0R2NYR2"/>
<dbReference type="InterPro" id="IPR002173">
    <property type="entry name" value="Carboh/pur_kinase_PfkB_CS"/>
</dbReference>
<comment type="similarity">
    <text evidence="1 4">Belongs to the carbohydrate kinase PfkB family.</text>
</comment>
<dbReference type="InterPro" id="IPR011611">
    <property type="entry name" value="PfkB_dom"/>
</dbReference>
<evidence type="ECO:0000256" key="3">
    <source>
        <dbReference type="ARBA" id="ARBA00022777"/>
    </source>
</evidence>
<accession>A0A0R2NYR2</accession>
<evidence type="ECO:0000256" key="4">
    <source>
        <dbReference type="RuleBase" id="RU003704"/>
    </source>
</evidence>
<dbReference type="InterPro" id="IPR002139">
    <property type="entry name" value="Ribo/fructo_kinase"/>
</dbReference>
<dbReference type="InterPro" id="IPR029056">
    <property type="entry name" value="Ribokinase-like"/>
</dbReference>
<dbReference type="PRINTS" id="PR00990">
    <property type="entry name" value="RIBOKINASE"/>
</dbReference>
<evidence type="ECO:0000259" key="5">
    <source>
        <dbReference type="Pfam" id="PF00294"/>
    </source>
</evidence>
<dbReference type="PROSITE" id="PS00584">
    <property type="entry name" value="PFKB_KINASES_2"/>
    <property type="match status" value="1"/>
</dbReference>
<proteinExistence type="inferred from homology"/>
<dbReference type="PROSITE" id="PS00583">
    <property type="entry name" value="PFKB_KINASES_1"/>
    <property type="match status" value="1"/>
</dbReference>
<protein>
    <recommendedName>
        <fullName evidence="5">Carbohydrate kinase PfkB domain-containing protein</fullName>
    </recommendedName>
</protein>
<evidence type="ECO:0000313" key="7">
    <source>
        <dbReference type="Proteomes" id="UP000053941"/>
    </source>
</evidence>
<keyword evidence="3 4" id="KW-0418">Kinase</keyword>
<dbReference type="GO" id="GO:0006796">
    <property type="term" value="P:phosphate-containing compound metabolic process"/>
    <property type="evidence" value="ECO:0007669"/>
    <property type="project" value="UniProtKB-ARBA"/>
</dbReference>
<keyword evidence="2 4" id="KW-0808">Transferase</keyword>
<reference evidence="6 7" key="1">
    <citation type="submission" date="2015-10" db="EMBL/GenBank/DDBJ databases">
        <title>Metagenome-Assembled Genomes uncover a global brackish microbiome.</title>
        <authorList>
            <person name="Hugerth L.W."/>
            <person name="Larsson J."/>
            <person name="Alneberg J."/>
            <person name="Lindh M.V."/>
            <person name="Legrand C."/>
            <person name="Pinhassi J."/>
            <person name="Andersson A.F."/>
        </authorList>
    </citation>
    <scope>NUCLEOTIDE SEQUENCE [LARGE SCALE GENOMIC DNA]</scope>
    <source>
        <strain evidence="6">BACL2 MAG-120802-bin41</strain>
    </source>
</reference>
<dbReference type="PANTHER" id="PTHR10584:SF167">
    <property type="entry name" value="PFKB DOMAIN PROTEIN"/>
    <property type="match status" value="1"/>
</dbReference>
<evidence type="ECO:0000313" key="6">
    <source>
        <dbReference type="EMBL" id="KRO31014.1"/>
    </source>
</evidence>
<name>A0A0R2NYR2_9ACTN</name>
<organism evidence="6 7">
    <name type="scientific">Actinobacteria bacterium BACL2 MAG-120802-bin41</name>
    <dbReference type="NCBI Taxonomy" id="1655568"/>
    <lineage>
        <taxon>Bacteria</taxon>
        <taxon>Bacillati</taxon>
        <taxon>Actinomycetota</taxon>
        <taxon>Actinomycetes</taxon>
        <taxon>Actinomycetes incertae sedis</taxon>
        <taxon>ac1 cluster</taxon>
    </lineage>
</organism>
<dbReference type="SUPFAM" id="SSF53613">
    <property type="entry name" value="Ribokinase-like"/>
    <property type="match status" value="1"/>
</dbReference>
<feature type="domain" description="Carbohydrate kinase PfkB" evidence="5">
    <location>
        <begin position="1"/>
        <end position="292"/>
    </location>
</feature>
<dbReference type="EMBL" id="LIAS01000031">
    <property type="protein sequence ID" value="KRO31014.1"/>
    <property type="molecule type" value="Genomic_DNA"/>
</dbReference>
<dbReference type="Pfam" id="PF00294">
    <property type="entry name" value="PfkB"/>
    <property type="match status" value="1"/>
</dbReference>
<dbReference type="Gene3D" id="3.40.1190.20">
    <property type="match status" value="1"/>
</dbReference>
<dbReference type="PANTHER" id="PTHR10584">
    <property type="entry name" value="SUGAR KINASE"/>
    <property type="match status" value="1"/>
</dbReference>
<dbReference type="GO" id="GO:0016301">
    <property type="term" value="F:kinase activity"/>
    <property type="evidence" value="ECO:0007669"/>
    <property type="project" value="UniProtKB-KW"/>
</dbReference>
<sequence>MAQILCIGDAMLDVIVKMQGQMYLGSDTVSQISTHGGGAAANTATWLASSGHKVFYVCRIGDDAAGRVIANEFDTWNIEYKPELLKEHRTGIVVVLVDQNGERSMFPDRGANSGLSELDLPDLSRFGAVFLSGYALFNPLSQDGVLRMVNDMREANLEIFFNPGSVGVMSNLGVDACRKRCNLMDLLIMNQAEAEFLTGESDVKSALNELSKDVETVVITTNSQGAMGKSRGKQIINSPILPITAIDSTGAGDAFAAGFIGRWIESKDLESSLKAGNSLASGCVTTIGARPSVNPK</sequence>
<comment type="caution">
    <text evidence="6">The sequence shown here is derived from an EMBL/GenBank/DDBJ whole genome shotgun (WGS) entry which is preliminary data.</text>
</comment>
<evidence type="ECO:0000256" key="2">
    <source>
        <dbReference type="ARBA" id="ARBA00022679"/>
    </source>
</evidence>
<gene>
    <name evidence="6" type="ORF">ABR60_01680</name>
</gene>
<dbReference type="Proteomes" id="UP000053941">
    <property type="component" value="Unassembled WGS sequence"/>
</dbReference>
<evidence type="ECO:0000256" key="1">
    <source>
        <dbReference type="ARBA" id="ARBA00010688"/>
    </source>
</evidence>